<evidence type="ECO:0000259" key="7">
    <source>
        <dbReference type="Pfam" id="PF25881"/>
    </source>
</evidence>
<dbReference type="Gene3D" id="2.40.50.100">
    <property type="match status" value="2"/>
</dbReference>
<dbReference type="InterPro" id="IPR058627">
    <property type="entry name" value="MdtA-like_C"/>
</dbReference>
<feature type="region of interest" description="Disordered" evidence="5">
    <location>
        <begin position="1"/>
        <end position="33"/>
    </location>
</feature>
<feature type="domain" description="CusB-like beta-barrel" evidence="8">
    <location>
        <begin position="513"/>
        <end position="586"/>
    </location>
</feature>
<evidence type="ECO:0000259" key="9">
    <source>
        <dbReference type="Pfam" id="PF25967"/>
    </source>
</evidence>
<evidence type="ECO:0000256" key="6">
    <source>
        <dbReference type="SAM" id="Phobius"/>
    </source>
</evidence>
<dbReference type="InterPro" id="IPR058792">
    <property type="entry name" value="Beta-barrel_RND_2"/>
</dbReference>
<comment type="subcellular location">
    <subcellularLocation>
        <location evidence="1">Cell envelope</location>
    </subcellularLocation>
</comment>
<evidence type="ECO:0000256" key="2">
    <source>
        <dbReference type="ARBA" id="ARBA00009477"/>
    </source>
</evidence>
<sequence length="661" mass="72142">MQRPSSIEPVTEAQNNNKKPHLPPPKPDFKPEGKRGYKRVIIAAIAAGLLGVGIFAYKTYQNAQPRTDAIAEITVPVDTQTLTVRIQASGTVRPIQSVNLSPKSTGRIAQLYVEQGDQLEAGAIIARMESEDVEAQRLQAQARLEQAQARLAQLRAGNRPQEIAQARARLAQAEARLDQLRAGNRPQEILQARARLAQAQARLDQLRAGNRSQEVAQARARLAQAEARLAQLRAGNRSQEVAQARARLAQAQARLDALRSGSRQDEMAQAETQIEEAQATLSLTAERVRRNQELVDEGAISRDRFDEVVTENRRAQTNLERSQQRLEQLIRSRQEAIIETEAQVTEARQALELQASGARPEEITRAEAEVSEARLALEMQEIGARPEEITGAEAEVAEARQGVDIQESGARPEEITRAEAEVMEARQALSVQESGARPEEFLRVEAEVREAQAQVKAVEVQVEDTIIRAPFNGQITQRYATEGSFVAPTTAASSAGSATSTSIVALARGLEILAQVPEADISRIRSGQQVEIQADAYPDEQFQGKVNLIAPEAIRQQDVTLFEVRVDLESGTDTLQSGMNVDLTFLGDQLDNALVVPTVAIVTNKGETGVLIPNAEGKAEFRAVTIGPTLGNQIQILEGLNPGDRVFIGLPEGQNLEDILN</sequence>
<keyword evidence="3 4" id="KW-0175">Coiled coil</keyword>
<accession>A0ABS3FVA4</accession>
<dbReference type="NCBIfam" id="TIGR01730">
    <property type="entry name" value="RND_mfp"/>
    <property type="match status" value="1"/>
</dbReference>
<gene>
    <name evidence="10" type="ORF">J0895_18705</name>
</gene>
<feature type="domain" description="Multidrug resistance protein MdtA-like C-terminal permuted SH3" evidence="9">
    <location>
        <begin position="592"/>
        <end position="648"/>
    </location>
</feature>
<evidence type="ECO:0000256" key="3">
    <source>
        <dbReference type="ARBA" id="ARBA00023054"/>
    </source>
</evidence>
<dbReference type="Pfam" id="PF25881">
    <property type="entry name" value="HH_YBHG"/>
    <property type="match status" value="2"/>
</dbReference>
<dbReference type="Pfam" id="PF25967">
    <property type="entry name" value="RND-MFP_C"/>
    <property type="match status" value="1"/>
</dbReference>
<feature type="transmembrane region" description="Helical" evidence="6">
    <location>
        <begin position="40"/>
        <end position="57"/>
    </location>
</feature>
<evidence type="ECO:0000313" key="11">
    <source>
        <dbReference type="Proteomes" id="UP000664844"/>
    </source>
</evidence>
<feature type="domain" description="YbhG-like alpha-helical hairpin" evidence="7">
    <location>
        <begin position="128"/>
        <end position="187"/>
    </location>
</feature>
<feature type="coiled-coil region" evidence="4">
    <location>
        <begin position="441"/>
        <end position="468"/>
    </location>
</feature>
<dbReference type="Gene3D" id="1.10.287.470">
    <property type="entry name" value="Helix hairpin bin"/>
    <property type="match status" value="2"/>
</dbReference>
<organism evidence="10 11">
    <name type="scientific">Phormidium pseudopriestleyi FRX01</name>
    <dbReference type="NCBI Taxonomy" id="1759528"/>
    <lineage>
        <taxon>Bacteria</taxon>
        <taxon>Bacillati</taxon>
        <taxon>Cyanobacteriota</taxon>
        <taxon>Cyanophyceae</taxon>
        <taxon>Oscillatoriophycideae</taxon>
        <taxon>Oscillatoriales</taxon>
        <taxon>Oscillatoriaceae</taxon>
        <taxon>Phormidium</taxon>
    </lineage>
</organism>
<feature type="domain" description="YbhG-like alpha-helical hairpin" evidence="7">
    <location>
        <begin position="241"/>
        <end position="351"/>
    </location>
</feature>
<dbReference type="Gene3D" id="2.40.420.20">
    <property type="match status" value="1"/>
</dbReference>
<dbReference type="Pfam" id="PF25954">
    <property type="entry name" value="Beta-barrel_RND_2"/>
    <property type="match status" value="1"/>
</dbReference>
<evidence type="ECO:0000256" key="5">
    <source>
        <dbReference type="SAM" id="MobiDB-lite"/>
    </source>
</evidence>
<protein>
    <submittedName>
        <fullName evidence="10">Efflux RND transporter periplasmic adaptor subunit</fullName>
    </submittedName>
</protein>
<dbReference type="InterPro" id="IPR050465">
    <property type="entry name" value="UPF0194_transport"/>
</dbReference>
<keyword evidence="6" id="KW-0812">Transmembrane</keyword>
<dbReference type="RefSeq" id="WP_207089522.1">
    <property type="nucleotide sequence ID" value="NZ_JAFLQW010000489.1"/>
</dbReference>
<dbReference type="PANTHER" id="PTHR32347:SF14">
    <property type="entry name" value="EFFLUX SYSTEM COMPONENT YKNX-RELATED"/>
    <property type="match status" value="1"/>
</dbReference>
<keyword evidence="6" id="KW-1133">Transmembrane helix</keyword>
<evidence type="ECO:0000256" key="4">
    <source>
        <dbReference type="SAM" id="Coils"/>
    </source>
</evidence>
<dbReference type="SUPFAM" id="SSF111369">
    <property type="entry name" value="HlyD-like secretion proteins"/>
    <property type="match status" value="1"/>
</dbReference>
<dbReference type="Proteomes" id="UP000664844">
    <property type="component" value="Unassembled WGS sequence"/>
</dbReference>
<evidence type="ECO:0000313" key="10">
    <source>
        <dbReference type="EMBL" id="MBO0351063.1"/>
    </source>
</evidence>
<feature type="coiled-coil region" evidence="4">
    <location>
        <begin position="128"/>
        <end position="339"/>
    </location>
</feature>
<comment type="similarity">
    <text evidence="2">Belongs to the membrane fusion protein (MFP) (TC 8.A.1) family.</text>
</comment>
<proteinExistence type="inferred from homology"/>
<dbReference type="Gene3D" id="2.40.30.170">
    <property type="match status" value="1"/>
</dbReference>
<evidence type="ECO:0000259" key="8">
    <source>
        <dbReference type="Pfam" id="PF25954"/>
    </source>
</evidence>
<dbReference type="InterPro" id="IPR059052">
    <property type="entry name" value="HH_YbhG-like"/>
</dbReference>
<dbReference type="InterPro" id="IPR006143">
    <property type="entry name" value="RND_pump_MFP"/>
</dbReference>
<name>A0ABS3FVA4_9CYAN</name>
<keyword evidence="11" id="KW-1185">Reference proteome</keyword>
<comment type="caution">
    <text evidence="10">The sequence shown here is derived from an EMBL/GenBank/DDBJ whole genome shotgun (WGS) entry which is preliminary data.</text>
</comment>
<keyword evidence="6" id="KW-0472">Membrane</keyword>
<evidence type="ECO:0000256" key="1">
    <source>
        <dbReference type="ARBA" id="ARBA00004196"/>
    </source>
</evidence>
<dbReference type="PANTHER" id="PTHR32347">
    <property type="entry name" value="EFFLUX SYSTEM COMPONENT YKNX-RELATED"/>
    <property type="match status" value="1"/>
</dbReference>
<dbReference type="EMBL" id="JAFLQW010000489">
    <property type="protein sequence ID" value="MBO0351063.1"/>
    <property type="molecule type" value="Genomic_DNA"/>
</dbReference>
<reference evidence="10 11" key="1">
    <citation type="submission" date="2021-03" db="EMBL/GenBank/DDBJ databases">
        <title>Metabolic Capacity of the Antarctic Cyanobacterium Phormidium pseudopriestleyi that Sustains Oxygenic Photosynthesis in the Presence of Hydrogen Sulfide.</title>
        <authorList>
            <person name="Lumian J.E."/>
            <person name="Jungblut A.D."/>
            <person name="Dillon M.L."/>
            <person name="Hawes I."/>
            <person name="Doran P.T."/>
            <person name="Mackey T.J."/>
            <person name="Dick G.J."/>
            <person name="Grettenberger C.L."/>
            <person name="Sumner D.Y."/>
        </authorList>
    </citation>
    <scope>NUCLEOTIDE SEQUENCE [LARGE SCALE GENOMIC DNA]</scope>
    <source>
        <strain evidence="10 11">FRX01</strain>
    </source>
</reference>